<dbReference type="Pfam" id="PF00593">
    <property type="entry name" value="TonB_dep_Rec_b-barrel"/>
    <property type="match status" value="1"/>
</dbReference>
<protein>
    <submittedName>
        <fullName evidence="9">TonB-dependent receptor</fullName>
    </submittedName>
</protein>
<evidence type="ECO:0000259" key="8">
    <source>
        <dbReference type="Pfam" id="PF07715"/>
    </source>
</evidence>
<dbReference type="SUPFAM" id="SSF56935">
    <property type="entry name" value="Porins"/>
    <property type="match status" value="1"/>
</dbReference>
<dbReference type="InterPro" id="IPR000531">
    <property type="entry name" value="Beta-barrel_TonB"/>
</dbReference>
<reference evidence="9 10" key="1">
    <citation type="submission" date="2019-02" db="EMBL/GenBank/DDBJ databases">
        <title>Prokaryotic population dynamics and viral predation in marine succession experiment using metagenomics: the confinement effect.</title>
        <authorList>
            <person name="Haro-Moreno J.M."/>
            <person name="Rodriguez-Valera F."/>
            <person name="Lopez-Perez M."/>
        </authorList>
    </citation>
    <scope>NUCLEOTIDE SEQUENCE [LARGE SCALE GENOMIC DNA]</scope>
    <source>
        <strain evidence="9">MED-G167</strain>
    </source>
</reference>
<comment type="similarity">
    <text evidence="4">Belongs to the TonB-dependent receptor family.</text>
</comment>
<feature type="domain" description="TonB-dependent receptor-like beta-barrel" evidence="7">
    <location>
        <begin position="439"/>
        <end position="973"/>
    </location>
</feature>
<dbReference type="NCBIfam" id="TIGR01782">
    <property type="entry name" value="TonB-Xanth-Caul"/>
    <property type="match status" value="1"/>
</dbReference>
<dbReference type="InterPro" id="IPR012910">
    <property type="entry name" value="Plug_dom"/>
</dbReference>
<keyword evidence="6" id="KW-0732">Signal</keyword>
<dbReference type="InterPro" id="IPR036942">
    <property type="entry name" value="Beta-barrel_TonB_sf"/>
</dbReference>
<dbReference type="InterPro" id="IPR010104">
    <property type="entry name" value="TonB_rcpt_bac"/>
</dbReference>
<gene>
    <name evidence="9" type="ORF">EVB00_01370</name>
</gene>
<feature type="signal peptide" evidence="6">
    <location>
        <begin position="1"/>
        <end position="20"/>
    </location>
</feature>
<name>A0A520MAD6_9GAMM</name>
<keyword evidence="4" id="KW-0798">TonB box</keyword>
<comment type="caution">
    <text evidence="9">The sequence shown here is derived from an EMBL/GenBank/DDBJ whole genome shotgun (WGS) entry which is preliminary data.</text>
</comment>
<dbReference type="EMBL" id="SHBM01000013">
    <property type="protein sequence ID" value="RZO18197.1"/>
    <property type="molecule type" value="Genomic_DNA"/>
</dbReference>
<dbReference type="PANTHER" id="PTHR40980:SF3">
    <property type="entry name" value="TONB-DEPENDENT RECEPTOR-LIKE BETA-BARREL DOMAIN-CONTAINING PROTEIN"/>
    <property type="match status" value="1"/>
</dbReference>
<dbReference type="Pfam" id="PF07715">
    <property type="entry name" value="Plug"/>
    <property type="match status" value="1"/>
</dbReference>
<organism evidence="9 10">
    <name type="scientific">SAR86 cluster bacterium</name>
    <dbReference type="NCBI Taxonomy" id="2030880"/>
    <lineage>
        <taxon>Bacteria</taxon>
        <taxon>Pseudomonadati</taxon>
        <taxon>Pseudomonadota</taxon>
        <taxon>Gammaproteobacteria</taxon>
        <taxon>SAR86 cluster</taxon>
    </lineage>
</organism>
<proteinExistence type="inferred from homology"/>
<dbReference type="PANTHER" id="PTHR40980">
    <property type="entry name" value="PLUG DOMAIN-CONTAINING PROTEIN"/>
    <property type="match status" value="1"/>
</dbReference>
<dbReference type="Gene3D" id="2.40.170.20">
    <property type="entry name" value="TonB-dependent receptor, beta-barrel domain"/>
    <property type="match status" value="1"/>
</dbReference>
<dbReference type="InterPro" id="IPR037066">
    <property type="entry name" value="Plug_dom_sf"/>
</dbReference>
<keyword evidence="9" id="KW-0675">Receptor</keyword>
<sequence length="1006" mass="109507">MNFNKYLLSLLVISFTGFSANILSQDVESVDSTDVDGAEKEVEEVVVTGIKSSLLDAIEIKRSNVGVMEAITAEDFGKFPDGNLAESLARVAGVGIDRSNVEGQRVAVRGFGPEFNLVTLNGRQMPTVPGQWGGGRSFNFGDIASPGVAAVELFKSSNSALPSGGIGSTINMVTTKPLSIDGTKQALSYAIVEDTTSVKDIGKSGPPEETSYLFATNKGKWGFALSASHQQRSNREEGTRESNWLSHPQIISVDGYDRLATATNVTNNSNRSDGVTFYQEPTAYQIKDNKRTRRNAQATFQFIAGNTVNTIDHTYSGVDFSSTGQMFGSWLGGWDTLSGTVNENGAYTDVVVGNRAYDHQYIWGETSSENKSNGFNSVITVNDALTVTFDYHNSTAELNGSELPNEMGITTDKRATITHTNGGSSGINTWSYDNDFLASDYYVASVAMHDAYKENHLKQAKLSGEWVNLGGGMLPNSITSIEFGVSQIENQYADRRASDSIGAQGPNAAQYADSIFTRTSLGGFMDGFSPNIGTNYYFAINGGEALNTFASINGMPTAGPIDTNERINEDLDSAFVQFNIETEYMGMPLNVVAGVRYEESATESISLEATPDTIRWDMIEGFQYISSTGIVDAARYGSNDRVLPNLLMSLALDDNQVVRFSASKSMSRPSLQDLRSQLSFYNRDYITPVASGGNPNLEPLGSTNIDLAYENYYAEGSYFAVNAFYKEIEDFISSSTEYSTVGNITNPAAGTYAFAVSCVQEWVAAGRPQTGFPGDAGATGHCVSQQALWGQGWMNDFQHMGWVAVAMSRGVDVSNGFPWAGCGDYDGWWRCDPGYVDGSSADPLAVFEITRPMNLETGEVSGVEVTLQHLFEGTPYGMQFNYTAVSGGDVEVDTNVIGEQFILPGLGDSGNLSFFFEDDKHTARLALNYRGEVIAGFGNYQQPLFVEARAQVDASYQYRINEDMTLFLDMMNITDETTRLFARHSEMLFLSQDHGPVYKLGFRANF</sequence>
<dbReference type="Gene3D" id="2.170.130.10">
    <property type="entry name" value="TonB-dependent receptor, plug domain"/>
    <property type="match status" value="1"/>
</dbReference>
<evidence type="ECO:0000256" key="3">
    <source>
        <dbReference type="ARBA" id="ARBA00023237"/>
    </source>
</evidence>
<feature type="domain" description="TonB-dependent receptor plug" evidence="8">
    <location>
        <begin position="63"/>
        <end position="164"/>
    </location>
</feature>
<dbReference type="Proteomes" id="UP000318359">
    <property type="component" value="Unassembled WGS sequence"/>
</dbReference>
<evidence type="ECO:0000259" key="7">
    <source>
        <dbReference type="Pfam" id="PF00593"/>
    </source>
</evidence>
<keyword evidence="2 4" id="KW-0472">Membrane</keyword>
<evidence type="ECO:0000256" key="1">
    <source>
        <dbReference type="ARBA" id="ARBA00004442"/>
    </source>
</evidence>
<dbReference type="AlphaFoldDB" id="A0A520MAD6"/>
<dbReference type="GO" id="GO:0009279">
    <property type="term" value="C:cell outer membrane"/>
    <property type="evidence" value="ECO:0007669"/>
    <property type="project" value="UniProtKB-SubCell"/>
</dbReference>
<evidence type="ECO:0000256" key="2">
    <source>
        <dbReference type="ARBA" id="ARBA00023136"/>
    </source>
</evidence>
<evidence type="ECO:0000313" key="9">
    <source>
        <dbReference type="EMBL" id="RZO18197.1"/>
    </source>
</evidence>
<feature type="region of interest" description="Disordered" evidence="5">
    <location>
        <begin position="227"/>
        <end position="246"/>
    </location>
</feature>
<evidence type="ECO:0000256" key="5">
    <source>
        <dbReference type="SAM" id="MobiDB-lite"/>
    </source>
</evidence>
<feature type="chain" id="PRO_5022132841" evidence="6">
    <location>
        <begin position="21"/>
        <end position="1006"/>
    </location>
</feature>
<keyword evidence="3" id="KW-0998">Cell outer membrane</keyword>
<evidence type="ECO:0000256" key="6">
    <source>
        <dbReference type="SAM" id="SignalP"/>
    </source>
</evidence>
<evidence type="ECO:0000256" key="4">
    <source>
        <dbReference type="RuleBase" id="RU003357"/>
    </source>
</evidence>
<accession>A0A520MAD6</accession>
<evidence type="ECO:0000313" key="10">
    <source>
        <dbReference type="Proteomes" id="UP000318359"/>
    </source>
</evidence>
<comment type="subcellular location">
    <subcellularLocation>
        <location evidence="1 4">Cell outer membrane</location>
    </subcellularLocation>
</comment>